<keyword evidence="7" id="KW-1185">Reference proteome</keyword>
<feature type="domain" description="Protein kinase" evidence="5">
    <location>
        <begin position="85"/>
        <end position="404"/>
    </location>
</feature>
<evidence type="ECO:0000256" key="4">
    <source>
        <dbReference type="SAM" id="MobiDB-lite"/>
    </source>
</evidence>
<dbReference type="PANTHER" id="PTHR24198:SF165">
    <property type="entry name" value="ANKYRIN REPEAT-CONTAINING PROTEIN-RELATED"/>
    <property type="match status" value="1"/>
</dbReference>
<reference evidence="6" key="2">
    <citation type="submission" date="2023-05" db="EMBL/GenBank/DDBJ databases">
        <authorList>
            <consortium name="Lawrence Berkeley National Laboratory"/>
            <person name="Steindorff A."/>
            <person name="Hensen N."/>
            <person name="Bonometti L."/>
            <person name="Westerberg I."/>
            <person name="Brannstrom I.O."/>
            <person name="Guillou S."/>
            <person name="Cros-Aarteil S."/>
            <person name="Calhoun S."/>
            <person name="Haridas S."/>
            <person name="Kuo A."/>
            <person name="Mondo S."/>
            <person name="Pangilinan J."/>
            <person name="Riley R."/>
            <person name="Labutti K."/>
            <person name="Andreopoulos B."/>
            <person name="Lipzen A."/>
            <person name="Chen C."/>
            <person name="Yanf M."/>
            <person name="Daum C."/>
            <person name="Ng V."/>
            <person name="Clum A."/>
            <person name="Ohm R."/>
            <person name="Martin F."/>
            <person name="Silar P."/>
            <person name="Natvig D."/>
            <person name="Lalanne C."/>
            <person name="Gautier V."/>
            <person name="Ament-Velasquez S.L."/>
            <person name="Kruys A."/>
            <person name="Hutchinson M.I."/>
            <person name="Powell A.J."/>
            <person name="Barry K."/>
            <person name="Miller A.N."/>
            <person name="Grigoriev I.V."/>
            <person name="Debuchy R."/>
            <person name="Gladieux P."/>
            <person name="Thoren M.H."/>
            <person name="Johannesson H."/>
        </authorList>
    </citation>
    <scope>NUCLEOTIDE SEQUENCE</scope>
    <source>
        <strain evidence="6">CBS 532.94</strain>
    </source>
</reference>
<dbReference type="GO" id="GO:0004672">
    <property type="term" value="F:protein kinase activity"/>
    <property type="evidence" value="ECO:0007669"/>
    <property type="project" value="InterPro"/>
</dbReference>
<dbReference type="SMART" id="SM00220">
    <property type="entry name" value="S_TKc"/>
    <property type="match status" value="1"/>
</dbReference>
<feature type="region of interest" description="Disordered" evidence="4">
    <location>
        <begin position="22"/>
        <end position="46"/>
    </location>
</feature>
<name>A0AAN7H8P7_9PEZI</name>
<keyword evidence="1" id="KW-0677">Repeat</keyword>
<dbReference type="Gene3D" id="1.25.40.20">
    <property type="entry name" value="Ankyrin repeat-containing domain"/>
    <property type="match status" value="2"/>
</dbReference>
<keyword evidence="6" id="KW-0418">Kinase</keyword>
<dbReference type="InterPro" id="IPR011009">
    <property type="entry name" value="Kinase-like_dom_sf"/>
</dbReference>
<gene>
    <name evidence="6" type="ORF">C8A03DRAFT_36762</name>
</gene>
<protein>
    <submittedName>
        <fullName evidence="6">Serine/threonine-protein kinase HT1</fullName>
    </submittedName>
</protein>
<dbReference type="InterPro" id="IPR002110">
    <property type="entry name" value="Ankyrin_rpt"/>
</dbReference>
<accession>A0AAN7H8P7</accession>
<dbReference type="Pfam" id="PF00069">
    <property type="entry name" value="Pkinase"/>
    <property type="match status" value="1"/>
</dbReference>
<feature type="region of interest" description="Disordered" evidence="4">
    <location>
        <begin position="669"/>
        <end position="690"/>
    </location>
</feature>
<dbReference type="InterPro" id="IPR036770">
    <property type="entry name" value="Ankyrin_rpt-contain_sf"/>
</dbReference>
<evidence type="ECO:0000256" key="2">
    <source>
        <dbReference type="ARBA" id="ARBA00023043"/>
    </source>
</evidence>
<sequence>MTTSYIYPSVFSDSLPSVLTPPAATTGTTTSSDLPGIAAPQSSGQVSQPGTVQGLASFICHVAYLDVRLQRGDSSAFFAFHRARVVNRKRIGNGASFIVERAELEEPLGSSDAPESSRTGVARQTSKTVVVKTVRENKSHPNQWREVLLEIRALLHEPIRYHPNIVRFIGIRWDASVDTGSPFPAIVQEYAAFGTLDKLQQRSRPLPFSIKQKLCYDVGRALSIIHACGIVHGDLKHENVLIFPNPYPDPPNQPYTAKLADFGGTVMDMGSHGQHRISMYTFPYEAPEIADKLTEEGAKKTDAYSYGMLIWRCMIDSQDVLSAAGVGSVTDMAQLRNTVQALKVSDGLLEAAIHSVANYCFTQDIPRASFNLITSALMFTLRGDPQQRALDRAQVRLRGMDPVAAYHYVGVKDEANRQKAERDKYRTPGKHGMDLDSVGYALGRLGSDYDAQNNLPGFRPDLPRPERGGFHFEPLRLRHMLDWDQQEAIVRDFEIFAESQSKGDDAAGELTPSPWVAAFFLFQSYLCGFGVACDPRKACYWLRRAAEPPEEMAETDYYAMAWLNRIHAALGVLNPYDVDKQMDILFLSTMRGHRHCVEDAEALIESSADPAQRQAWRQRMSEADAVYKSLTGSTGMPFFAPRKLTRNWALSDLETLDAQLRQELGQEYESCLRPPPGSEEESDPPPSDGYRFDKIYVNHKGHGLLHLAAVQGRLQALQHLHAKYLCDINLKNQSHGDTVLTLACRTGRYDMAMWCLDNGADPNGAEFSEESPLHCLTDFSESEMDSIVARLIEAGADIEKHSEASRSDVRGIIADWEDNFSITLTPLGRAVFKQSLPAVRTLLKHGTSPAVKRVDRNRANQSPVELAAVLTLPDILEELLRHIHDSEDVFDECEMLDAAHTSRITPYDSLSLQSRLVRCGVRYKDNLDRTLRILYERSKRLGHGTRSEHPPGKHLCEEIRLGNTDIVASLLRLGHSASGSPGFRPLVTAVQASNAEIFHLLLFHDPSLLTSPLDSDTTSLLHVLAQRPPHRPRDLAIASHLLSHSGPGYTVTPNQPSPLVLAILNGFYELADLLVTRDNGAGASLNMLYRADSLPGYSEEGTEAEYTLLGWLLRSQTSSSLRAVRCLAHLHTNTSTDNSINISPLAYRTWDGVEYSAVHAITEVPPNEWNTHAQISAAIIQQVLAMFPNPESLGQWAVNPVTGSVVSATIVRSHAEVLRAVLAAPGYRGLWNQLFDVAVDGSRKENKEEMTRPTDLAGEMAMRKLLALEGSQEAREEALAGLKRAVEIVEMLSALEREDNPELGVENSAAEGRGGETSLDYASIIGALEARLKPDFEEPPIHRESKEVNMPADLSVLTDERPTGWTEGAEMTSEMSLRIFLKYFRNDNQLFGDAIVKAMSKMFNKRDDGDEEEKKA</sequence>
<proteinExistence type="predicted"/>
<evidence type="ECO:0000259" key="5">
    <source>
        <dbReference type="PROSITE" id="PS50011"/>
    </source>
</evidence>
<dbReference type="SUPFAM" id="SSF56112">
    <property type="entry name" value="Protein kinase-like (PK-like)"/>
    <property type="match status" value="1"/>
</dbReference>
<dbReference type="PROSITE" id="PS50088">
    <property type="entry name" value="ANK_REPEAT"/>
    <property type="match status" value="1"/>
</dbReference>
<keyword evidence="2 3" id="KW-0040">ANK repeat</keyword>
<comment type="caution">
    <text evidence="6">The sequence shown here is derived from an EMBL/GenBank/DDBJ whole genome shotgun (WGS) entry which is preliminary data.</text>
</comment>
<keyword evidence="6" id="KW-0808">Transferase</keyword>
<dbReference type="Proteomes" id="UP001303760">
    <property type="component" value="Unassembled WGS sequence"/>
</dbReference>
<dbReference type="PROSITE" id="PS50011">
    <property type="entry name" value="PROTEIN_KINASE_DOM"/>
    <property type="match status" value="1"/>
</dbReference>
<organism evidence="6 7">
    <name type="scientific">Achaetomium macrosporum</name>
    <dbReference type="NCBI Taxonomy" id="79813"/>
    <lineage>
        <taxon>Eukaryota</taxon>
        <taxon>Fungi</taxon>
        <taxon>Dikarya</taxon>
        <taxon>Ascomycota</taxon>
        <taxon>Pezizomycotina</taxon>
        <taxon>Sordariomycetes</taxon>
        <taxon>Sordariomycetidae</taxon>
        <taxon>Sordariales</taxon>
        <taxon>Chaetomiaceae</taxon>
        <taxon>Achaetomium</taxon>
    </lineage>
</organism>
<dbReference type="GO" id="GO:0005524">
    <property type="term" value="F:ATP binding"/>
    <property type="evidence" value="ECO:0007669"/>
    <property type="project" value="InterPro"/>
</dbReference>
<reference evidence="6" key="1">
    <citation type="journal article" date="2023" name="Mol. Phylogenet. Evol.">
        <title>Genome-scale phylogeny and comparative genomics of the fungal order Sordariales.</title>
        <authorList>
            <person name="Hensen N."/>
            <person name="Bonometti L."/>
            <person name="Westerberg I."/>
            <person name="Brannstrom I.O."/>
            <person name="Guillou S."/>
            <person name="Cros-Aarteil S."/>
            <person name="Calhoun S."/>
            <person name="Haridas S."/>
            <person name="Kuo A."/>
            <person name="Mondo S."/>
            <person name="Pangilinan J."/>
            <person name="Riley R."/>
            <person name="LaButti K."/>
            <person name="Andreopoulos B."/>
            <person name="Lipzen A."/>
            <person name="Chen C."/>
            <person name="Yan M."/>
            <person name="Daum C."/>
            <person name="Ng V."/>
            <person name="Clum A."/>
            <person name="Steindorff A."/>
            <person name="Ohm R.A."/>
            <person name="Martin F."/>
            <person name="Silar P."/>
            <person name="Natvig D.O."/>
            <person name="Lalanne C."/>
            <person name="Gautier V."/>
            <person name="Ament-Velasquez S.L."/>
            <person name="Kruys A."/>
            <person name="Hutchinson M.I."/>
            <person name="Powell A.J."/>
            <person name="Barry K."/>
            <person name="Miller A.N."/>
            <person name="Grigoriev I.V."/>
            <person name="Debuchy R."/>
            <person name="Gladieux P."/>
            <person name="Hiltunen Thoren M."/>
            <person name="Johannesson H."/>
        </authorList>
    </citation>
    <scope>NUCLEOTIDE SEQUENCE</scope>
    <source>
        <strain evidence="6">CBS 532.94</strain>
    </source>
</reference>
<dbReference type="Gene3D" id="1.10.510.10">
    <property type="entry name" value="Transferase(Phosphotransferase) domain 1"/>
    <property type="match status" value="1"/>
</dbReference>
<dbReference type="SMART" id="SM00248">
    <property type="entry name" value="ANK"/>
    <property type="match status" value="7"/>
</dbReference>
<evidence type="ECO:0000313" key="7">
    <source>
        <dbReference type="Proteomes" id="UP001303760"/>
    </source>
</evidence>
<dbReference type="InterPro" id="IPR008271">
    <property type="entry name" value="Ser/Thr_kinase_AS"/>
</dbReference>
<evidence type="ECO:0000313" key="6">
    <source>
        <dbReference type="EMBL" id="KAK4235382.1"/>
    </source>
</evidence>
<feature type="repeat" description="ANK" evidence="3">
    <location>
        <begin position="768"/>
        <end position="803"/>
    </location>
</feature>
<evidence type="ECO:0000256" key="1">
    <source>
        <dbReference type="ARBA" id="ARBA00022737"/>
    </source>
</evidence>
<dbReference type="Pfam" id="PF12796">
    <property type="entry name" value="Ank_2"/>
    <property type="match status" value="1"/>
</dbReference>
<evidence type="ECO:0000256" key="3">
    <source>
        <dbReference type="PROSITE-ProRule" id="PRU00023"/>
    </source>
</evidence>
<dbReference type="PANTHER" id="PTHR24198">
    <property type="entry name" value="ANKYRIN REPEAT AND PROTEIN KINASE DOMAIN-CONTAINING PROTEIN"/>
    <property type="match status" value="1"/>
</dbReference>
<dbReference type="EMBL" id="MU860272">
    <property type="protein sequence ID" value="KAK4235382.1"/>
    <property type="molecule type" value="Genomic_DNA"/>
</dbReference>
<dbReference type="SUPFAM" id="SSF48403">
    <property type="entry name" value="Ankyrin repeat"/>
    <property type="match status" value="2"/>
</dbReference>
<dbReference type="PROSITE" id="PS00108">
    <property type="entry name" value="PROTEIN_KINASE_ST"/>
    <property type="match status" value="1"/>
</dbReference>
<dbReference type="InterPro" id="IPR000719">
    <property type="entry name" value="Prot_kinase_dom"/>
</dbReference>